<gene>
    <name evidence="1" type="ORF">TrST_g8224</name>
</gene>
<comment type="caution">
    <text evidence="1">The sequence shown here is derived from an EMBL/GenBank/DDBJ whole genome shotgun (WGS) entry which is preliminary data.</text>
</comment>
<dbReference type="PANTHER" id="PTHR38666">
    <property type="match status" value="1"/>
</dbReference>
<evidence type="ECO:0000313" key="2">
    <source>
        <dbReference type="Proteomes" id="UP001165085"/>
    </source>
</evidence>
<dbReference type="InterPro" id="IPR021610">
    <property type="entry name" value="DUF3228"/>
</dbReference>
<name>A0A9W6ZG45_9STRA</name>
<evidence type="ECO:0000313" key="1">
    <source>
        <dbReference type="EMBL" id="GMH51936.1"/>
    </source>
</evidence>
<dbReference type="OrthoDB" id="415460at2759"/>
<reference evidence="2" key="1">
    <citation type="journal article" date="2023" name="Commun. Biol.">
        <title>Genome analysis of Parmales, the sister group of diatoms, reveals the evolutionary specialization of diatoms from phago-mixotrophs to photoautotrophs.</title>
        <authorList>
            <person name="Ban H."/>
            <person name="Sato S."/>
            <person name="Yoshikawa S."/>
            <person name="Yamada K."/>
            <person name="Nakamura Y."/>
            <person name="Ichinomiya M."/>
            <person name="Sato N."/>
            <person name="Blanc-Mathieu R."/>
            <person name="Endo H."/>
            <person name="Kuwata A."/>
            <person name="Ogata H."/>
        </authorList>
    </citation>
    <scope>NUCLEOTIDE SEQUENCE [LARGE SCALE GENOMIC DNA]</scope>
    <source>
        <strain evidence="2">NIES 3701</strain>
    </source>
</reference>
<dbReference type="AlphaFoldDB" id="A0A9W6ZG45"/>
<sequence>MSSSNSVIVTTDQFAFRQFPKTHAETSTTYGGSKMSVTCEAFESICNEYISANGASDACLKEGYAPFCKHIFIPNTAPDGTILCEADVNFLEVTPENESLLRTEYEARNEKELPVLTRYFPSSSIPKSELAKPTFLDVILYSRAQIIKENAATSTPSDPSHADTPWSIVSIKPQTVDYELPMNPITAMRNALGEEHGGSGKPIDREEYMKAVEFWKKHAVLKE</sequence>
<organism evidence="1 2">
    <name type="scientific">Triparma strigata</name>
    <dbReference type="NCBI Taxonomy" id="1606541"/>
    <lineage>
        <taxon>Eukaryota</taxon>
        <taxon>Sar</taxon>
        <taxon>Stramenopiles</taxon>
        <taxon>Ochrophyta</taxon>
        <taxon>Bolidophyceae</taxon>
        <taxon>Parmales</taxon>
        <taxon>Triparmaceae</taxon>
        <taxon>Triparma</taxon>
    </lineage>
</organism>
<keyword evidence="2" id="KW-1185">Reference proteome</keyword>
<dbReference type="EMBL" id="BRXY01000007">
    <property type="protein sequence ID" value="GMH51936.1"/>
    <property type="molecule type" value="Genomic_DNA"/>
</dbReference>
<dbReference type="PANTHER" id="PTHR38666:SF2">
    <property type="entry name" value="FLAGELLAR ASSOCIATED PROTEIN"/>
    <property type="match status" value="1"/>
</dbReference>
<accession>A0A9W6ZG45</accession>
<dbReference type="Proteomes" id="UP001165085">
    <property type="component" value="Unassembled WGS sequence"/>
</dbReference>
<protein>
    <submittedName>
        <fullName evidence="1">Uncharacterized protein</fullName>
    </submittedName>
</protein>
<dbReference type="Gene3D" id="3.30.2310.50">
    <property type="entry name" value="Protein of unknown function (DUF3228), domain 1"/>
    <property type="match status" value="2"/>
</dbReference>
<dbReference type="Pfam" id="PF11539">
    <property type="entry name" value="DUF3228"/>
    <property type="match status" value="1"/>
</dbReference>
<proteinExistence type="predicted"/>